<dbReference type="EMBL" id="JFZB01000001">
    <property type="protein sequence ID" value="KFI30888.1"/>
    <property type="molecule type" value="Genomic_DNA"/>
</dbReference>
<keyword evidence="3 5" id="KW-1133">Transmembrane helix</keyword>
<proteinExistence type="predicted"/>
<sequence length="346" mass="35663">MRESLAVARRQPSLRNSILVGVQAALTVLIALSATYMSPWPQLVGYASLGSLVALFGRFSSRRGRRGVLVLSALTQTGGVVLMSAATALGAPKEVQLAVLALFCGVAVFIAATGRVGAPGPLIFAFAAGASMVPVAGWTEVAERGLATGAVSIVALLVCLATEPLRQQPTPERAFPVEPLRPASHRAVAAARIAFGAAVAAFATHAVGAAHPAWAALGAVAVLQGAHLHISMNRALQRMAGTLVGGVMVWFVLSAQPGIWQVIWMLAFLQIATELVIGYNYAFGQAFVTPMALLTSYLAAPGAAGAEMAPERVLDTLIGASIGMVAALILSTIDDRAFLARHAGGK</sequence>
<gene>
    <name evidence="7" type="ORF">CG50_04105</name>
</gene>
<evidence type="ECO:0000256" key="3">
    <source>
        <dbReference type="ARBA" id="ARBA00022989"/>
    </source>
</evidence>
<keyword evidence="2 5" id="KW-0812">Transmembrane</keyword>
<feature type="transmembrane region" description="Helical" evidence="5">
    <location>
        <begin position="18"/>
        <end position="37"/>
    </location>
</feature>
<evidence type="ECO:0000256" key="1">
    <source>
        <dbReference type="ARBA" id="ARBA00004141"/>
    </source>
</evidence>
<evidence type="ECO:0000313" key="7">
    <source>
        <dbReference type="EMBL" id="KFI30888.1"/>
    </source>
</evidence>
<evidence type="ECO:0000259" key="6">
    <source>
        <dbReference type="Pfam" id="PF13515"/>
    </source>
</evidence>
<feature type="transmembrane region" description="Helical" evidence="5">
    <location>
        <begin position="68"/>
        <end position="89"/>
    </location>
</feature>
<dbReference type="GO" id="GO:0016020">
    <property type="term" value="C:membrane"/>
    <property type="evidence" value="ECO:0007669"/>
    <property type="project" value="UniProtKB-SubCell"/>
</dbReference>
<feature type="transmembrane region" description="Helical" evidence="5">
    <location>
        <begin position="95"/>
        <end position="114"/>
    </location>
</feature>
<feature type="transmembrane region" description="Helical" evidence="5">
    <location>
        <begin position="43"/>
        <end position="61"/>
    </location>
</feature>
<comment type="subcellular location">
    <subcellularLocation>
        <location evidence="1">Membrane</location>
        <topology evidence="1">Multi-pass membrane protein</topology>
    </subcellularLocation>
</comment>
<protein>
    <submittedName>
        <fullName evidence="7">Fusaric acid resistance protein</fullName>
    </submittedName>
</protein>
<dbReference type="Pfam" id="PF13515">
    <property type="entry name" value="FUSC_2"/>
    <property type="match status" value="1"/>
</dbReference>
<dbReference type="InterPro" id="IPR049453">
    <property type="entry name" value="Memb_transporter_dom"/>
</dbReference>
<feature type="domain" description="Integral membrane bound transporter" evidence="6">
    <location>
        <begin position="200"/>
        <end position="325"/>
    </location>
</feature>
<feature type="transmembrane region" description="Helical" evidence="5">
    <location>
        <begin position="316"/>
        <end position="333"/>
    </location>
</feature>
<feature type="transmembrane region" description="Helical" evidence="5">
    <location>
        <begin position="286"/>
        <end position="304"/>
    </location>
</feature>
<dbReference type="eggNOG" id="COG4129">
    <property type="taxonomic scope" value="Bacteria"/>
</dbReference>
<organism evidence="7 8">
    <name type="scientific">Paenirhodobacter enshiensis</name>
    <dbReference type="NCBI Taxonomy" id="1105367"/>
    <lineage>
        <taxon>Bacteria</taxon>
        <taxon>Pseudomonadati</taxon>
        <taxon>Pseudomonadota</taxon>
        <taxon>Alphaproteobacteria</taxon>
        <taxon>Rhodobacterales</taxon>
        <taxon>Rhodobacter group</taxon>
        <taxon>Paenirhodobacter</taxon>
    </lineage>
</organism>
<comment type="caution">
    <text evidence="7">The sequence shown here is derived from an EMBL/GenBank/DDBJ whole genome shotgun (WGS) entry which is preliminary data.</text>
</comment>
<dbReference type="Proteomes" id="UP000028824">
    <property type="component" value="Unassembled WGS sequence"/>
</dbReference>
<dbReference type="STRING" id="1105367.CG50_04105"/>
<dbReference type="OrthoDB" id="581879at2"/>
<name>A0A086Y9D8_9RHOB</name>
<keyword evidence="8" id="KW-1185">Reference proteome</keyword>
<evidence type="ECO:0000256" key="5">
    <source>
        <dbReference type="SAM" id="Phobius"/>
    </source>
</evidence>
<dbReference type="AlphaFoldDB" id="A0A086Y9D8"/>
<evidence type="ECO:0000313" key="8">
    <source>
        <dbReference type="Proteomes" id="UP000028824"/>
    </source>
</evidence>
<keyword evidence="4 5" id="KW-0472">Membrane</keyword>
<reference evidence="7 8" key="1">
    <citation type="submission" date="2014-03" db="EMBL/GenBank/DDBJ databases">
        <title>Genome of Paenirhodobacter enshiensis DW2-9.</title>
        <authorList>
            <person name="Wang D."/>
            <person name="Wang G."/>
        </authorList>
    </citation>
    <scope>NUCLEOTIDE SEQUENCE [LARGE SCALE GENOMIC DNA]</scope>
    <source>
        <strain evidence="7 8">DW2-9</strain>
    </source>
</reference>
<accession>A0A086Y9D8</accession>
<evidence type="ECO:0000256" key="2">
    <source>
        <dbReference type="ARBA" id="ARBA00022692"/>
    </source>
</evidence>
<evidence type="ECO:0000256" key="4">
    <source>
        <dbReference type="ARBA" id="ARBA00023136"/>
    </source>
</evidence>